<dbReference type="CDD" id="cd10807">
    <property type="entry name" value="YdjC_like_3"/>
    <property type="match status" value="1"/>
</dbReference>
<evidence type="ECO:0000256" key="5">
    <source>
        <dbReference type="ARBA" id="ARBA00023277"/>
    </source>
</evidence>
<evidence type="ECO:0000256" key="3">
    <source>
        <dbReference type="ARBA" id="ARBA00022801"/>
    </source>
</evidence>
<sequence length="268" mass="30752">MSKKIVICADDFGLSDNVNKGILDLLEKKIINATSCMSNMPALKYGITNLKKIYSDFIHVGIHLNLTEGAPFTKATSISKNKEFLPLSKLLAKSKLRSIKYTDVYNELKAQIDNFIDQWGGLPDFIDGHQHVHHFPIIRKVVIDLYKDFNMFEKQTYIRSTLNMDKSDFKSLIIYRSGAKKFNKLLVDNNIKHNTSFSGIYSLENSNQDFRKVMLKAYAEIKDGGLIMCHPAIDIDENDPISKSRVNEFKYFKSEQAIRDQNENNIKL</sequence>
<dbReference type="SUPFAM" id="SSF88713">
    <property type="entry name" value="Glycoside hydrolase/deacetylase"/>
    <property type="match status" value="1"/>
</dbReference>
<dbReference type="Proteomes" id="UP000184222">
    <property type="component" value="Chromosome"/>
</dbReference>
<dbReference type="GO" id="GO:0005975">
    <property type="term" value="P:carbohydrate metabolic process"/>
    <property type="evidence" value="ECO:0007669"/>
    <property type="project" value="InterPro"/>
</dbReference>
<dbReference type="InterPro" id="IPR006879">
    <property type="entry name" value="YdjC-like"/>
</dbReference>
<evidence type="ECO:0000256" key="4">
    <source>
        <dbReference type="ARBA" id="ARBA00022842"/>
    </source>
</evidence>
<dbReference type="GO" id="GO:0019213">
    <property type="term" value="F:deacetylase activity"/>
    <property type="evidence" value="ECO:0007669"/>
    <property type="project" value="TreeGrafter"/>
</dbReference>
<keyword evidence="3" id="KW-0378">Hydrolase</keyword>
<dbReference type="STRING" id="573570.F7310_07825"/>
<dbReference type="RefSeq" id="WP_072713031.1">
    <property type="nucleotide sequence ID" value="NZ_CP016796.1"/>
</dbReference>
<gene>
    <name evidence="6" type="ORF">F7310_07825</name>
</gene>
<dbReference type="Gene3D" id="3.20.20.370">
    <property type="entry name" value="Glycoside hydrolase/deacetylase"/>
    <property type="match status" value="1"/>
</dbReference>
<name>A0A1L4BTX3_9GAMM</name>
<evidence type="ECO:0008006" key="8">
    <source>
        <dbReference type="Google" id="ProtNLM"/>
    </source>
</evidence>
<dbReference type="OrthoDB" id="5295855at2"/>
<keyword evidence="2" id="KW-0479">Metal-binding</keyword>
<comment type="cofactor">
    <cofactor evidence="1">
        <name>Mg(2+)</name>
        <dbReference type="ChEBI" id="CHEBI:18420"/>
    </cofactor>
</comment>
<protein>
    <recommendedName>
        <fullName evidence="8">Cellobiose phosphorylase</fullName>
    </recommendedName>
</protein>
<reference evidence="6 7" key="1">
    <citation type="journal article" date="2016" name="Appl. Environ. Microbiol.">
        <title>Whole genome relationships among Francisella bacteria of diverse origin define new species and provide specific regions for detection.</title>
        <authorList>
            <person name="Challacombe J.F."/>
            <person name="Petersen J.M."/>
            <person name="Gallegos-Graves V."/>
            <person name="Hodge D."/>
            <person name="Pillai S."/>
            <person name="Kuske C.R."/>
        </authorList>
    </citation>
    <scope>NUCLEOTIDE SEQUENCE [LARGE SCALE GENOMIC DNA]</scope>
    <source>
        <strain evidence="7">TX07-7310</strain>
    </source>
</reference>
<dbReference type="PANTHER" id="PTHR31609:SF1">
    <property type="entry name" value="CARBOHYDRATE DEACETYLASE"/>
    <property type="match status" value="1"/>
</dbReference>
<evidence type="ECO:0000313" key="7">
    <source>
        <dbReference type="Proteomes" id="UP000184222"/>
    </source>
</evidence>
<proteinExistence type="predicted"/>
<dbReference type="Pfam" id="PF04794">
    <property type="entry name" value="YdjC"/>
    <property type="match status" value="1"/>
</dbReference>
<organism evidence="6 7">
    <name type="scientific">Francisella uliginis</name>
    <dbReference type="NCBI Taxonomy" id="573570"/>
    <lineage>
        <taxon>Bacteria</taxon>
        <taxon>Pseudomonadati</taxon>
        <taxon>Pseudomonadota</taxon>
        <taxon>Gammaproteobacteria</taxon>
        <taxon>Thiotrichales</taxon>
        <taxon>Francisellaceae</taxon>
        <taxon>Francisella</taxon>
    </lineage>
</organism>
<dbReference type="GO" id="GO:0046872">
    <property type="term" value="F:metal ion binding"/>
    <property type="evidence" value="ECO:0007669"/>
    <property type="project" value="UniProtKB-KW"/>
</dbReference>
<dbReference type="AlphaFoldDB" id="A0A1L4BTX3"/>
<evidence type="ECO:0000256" key="2">
    <source>
        <dbReference type="ARBA" id="ARBA00022723"/>
    </source>
</evidence>
<keyword evidence="5" id="KW-0119">Carbohydrate metabolism</keyword>
<keyword evidence="7" id="KW-1185">Reference proteome</keyword>
<keyword evidence="4" id="KW-0460">Magnesium</keyword>
<dbReference type="PANTHER" id="PTHR31609">
    <property type="entry name" value="YDJC DEACETYLASE FAMILY MEMBER"/>
    <property type="match status" value="1"/>
</dbReference>
<dbReference type="InterPro" id="IPR011330">
    <property type="entry name" value="Glyco_hydro/deAcase_b/a-brl"/>
</dbReference>
<evidence type="ECO:0000313" key="6">
    <source>
        <dbReference type="EMBL" id="API87274.1"/>
    </source>
</evidence>
<dbReference type="GO" id="GO:0016787">
    <property type="term" value="F:hydrolase activity"/>
    <property type="evidence" value="ECO:0007669"/>
    <property type="project" value="UniProtKB-KW"/>
</dbReference>
<evidence type="ECO:0000256" key="1">
    <source>
        <dbReference type="ARBA" id="ARBA00001946"/>
    </source>
</evidence>
<dbReference type="KEGG" id="frx:F7310_07825"/>
<accession>A0A1L4BTX3</accession>
<dbReference type="EMBL" id="CP016796">
    <property type="protein sequence ID" value="API87274.1"/>
    <property type="molecule type" value="Genomic_DNA"/>
</dbReference>